<sequence length="306" mass="32449">MEQADKQEAQSGDAPSRAGRPSLQLAGARAVLVCNAASGSNDERSQAQVRQGLEDAGLVLVRTGLFPDQDVPTAAELERENVSLVVTFGGDGTTHAVVTGLYGWDGAILVLPGGTMNLLSKRLHGDVPATDIIARVAHGDGRCVRTPVARSRHGEALTGILAGPGTVWNEVREAMRAIDVVEFVASTRQAISYSTNGPKVVCAEVDCGREEGYAAITVNPHDHDLVARGYYAESLADFAGQGIALLNRDFREGPHDALGHHRRIRLVCPAGEPMGLLIDGEPFDGEAEEVFHIARCEVDLVSTSVT</sequence>
<name>A0A931H994_9SPHN</name>
<keyword evidence="3" id="KW-0808">Transferase</keyword>
<comment type="caution">
    <text evidence="3">The sequence shown here is derived from an EMBL/GenBank/DDBJ whole genome shotgun (WGS) entry which is preliminary data.</text>
</comment>
<evidence type="ECO:0000313" key="4">
    <source>
        <dbReference type="Proteomes" id="UP000617634"/>
    </source>
</evidence>
<protein>
    <submittedName>
        <fullName evidence="3">Diacylglycerol kinase</fullName>
    </submittedName>
</protein>
<dbReference type="Pfam" id="PF00781">
    <property type="entry name" value="DAGK_cat"/>
    <property type="match status" value="1"/>
</dbReference>
<dbReference type="Proteomes" id="UP000617634">
    <property type="component" value="Unassembled WGS sequence"/>
</dbReference>
<gene>
    <name evidence="3" type="ORF">I5E68_00170</name>
</gene>
<accession>A0A931H994</accession>
<evidence type="ECO:0000256" key="1">
    <source>
        <dbReference type="SAM" id="MobiDB-lite"/>
    </source>
</evidence>
<dbReference type="AlphaFoldDB" id="A0A931H994"/>
<keyword evidence="3" id="KW-0418">Kinase</keyword>
<evidence type="ECO:0000259" key="2">
    <source>
        <dbReference type="PROSITE" id="PS50146"/>
    </source>
</evidence>
<feature type="region of interest" description="Disordered" evidence="1">
    <location>
        <begin position="1"/>
        <end position="21"/>
    </location>
</feature>
<reference evidence="3" key="1">
    <citation type="submission" date="2020-11" db="EMBL/GenBank/DDBJ databases">
        <title>Novosphingobium aureum sp. nov., a marine bacterium isolated from sediment of a salt flat.</title>
        <authorList>
            <person name="Yoo Y."/>
            <person name="Kim J.-J."/>
        </authorList>
    </citation>
    <scope>NUCLEOTIDE SEQUENCE</scope>
    <source>
        <strain evidence="3">YJ-S2-02</strain>
    </source>
</reference>
<dbReference type="InterPro" id="IPR016064">
    <property type="entry name" value="NAD/diacylglycerol_kinase_sf"/>
</dbReference>
<dbReference type="InterPro" id="IPR001206">
    <property type="entry name" value="Diacylglycerol_kinase_cat_dom"/>
</dbReference>
<dbReference type="SUPFAM" id="SSF111331">
    <property type="entry name" value="NAD kinase/diacylglycerol kinase-like"/>
    <property type="match status" value="1"/>
</dbReference>
<dbReference type="EMBL" id="JADZGI010000001">
    <property type="protein sequence ID" value="MBH0111363.1"/>
    <property type="molecule type" value="Genomic_DNA"/>
</dbReference>
<dbReference type="RefSeq" id="WP_197159688.1">
    <property type="nucleotide sequence ID" value="NZ_JADZGI010000001.1"/>
</dbReference>
<feature type="domain" description="DAGKc" evidence="2">
    <location>
        <begin position="26"/>
        <end position="153"/>
    </location>
</feature>
<dbReference type="PROSITE" id="PS50146">
    <property type="entry name" value="DAGK"/>
    <property type="match status" value="1"/>
</dbReference>
<keyword evidence="4" id="KW-1185">Reference proteome</keyword>
<dbReference type="InterPro" id="IPR017438">
    <property type="entry name" value="ATP-NAD_kinase_N"/>
</dbReference>
<dbReference type="GO" id="GO:0016301">
    <property type="term" value="F:kinase activity"/>
    <property type="evidence" value="ECO:0007669"/>
    <property type="project" value="UniProtKB-KW"/>
</dbReference>
<evidence type="ECO:0000313" key="3">
    <source>
        <dbReference type="EMBL" id="MBH0111363.1"/>
    </source>
</evidence>
<proteinExistence type="predicted"/>
<dbReference type="Gene3D" id="3.40.50.10330">
    <property type="entry name" value="Probable inorganic polyphosphate/atp-NAD kinase, domain 1"/>
    <property type="match status" value="1"/>
</dbReference>
<organism evidence="3 4">
    <name type="scientific">Novosphingobium aureum</name>
    <dbReference type="NCBI Taxonomy" id="2792964"/>
    <lineage>
        <taxon>Bacteria</taxon>
        <taxon>Pseudomonadati</taxon>
        <taxon>Pseudomonadota</taxon>
        <taxon>Alphaproteobacteria</taxon>
        <taxon>Sphingomonadales</taxon>
        <taxon>Sphingomonadaceae</taxon>
        <taxon>Novosphingobium</taxon>
    </lineage>
</organism>